<keyword evidence="7" id="KW-1185">Reference proteome</keyword>
<dbReference type="Pfam" id="PF00400">
    <property type="entry name" value="WD40"/>
    <property type="match status" value="2"/>
</dbReference>
<evidence type="ECO:0008006" key="8">
    <source>
        <dbReference type="Google" id="ProtNLM"/>
    </source>
</evidence>
<evidence type="ECO:0000313" key="7">
    <source>
        <dbReference type="Proteomes" id="UP000646827"/>
    </source>
</evidence>
<gene>
    <name evidence="6" type="ORF">INT45_001859</name>
</gene>
<evidence type="ECO:0000256" key="3">
    <source>
        <dbReference type="ARBA" id="ARBA00022942"/>
    </source>
</evidence>
<dbReference type="SMART" id="SM00320">
    <property type="entry name" value="WD40"/>
    <property type="match status" value="3"/>
</dbReference>
<protein>
    <recommendedName>
        <fullName evidence="8">Proteasomal ATPase-associated factor 1</fullName>
    </recommendedName>
</protein>
<organism evidence="6 7">
    <name type="scientific">Circinella minor</name>
    <dbReference type="NCBI Taxonomy" id="1195481"/>
    <lineage>
        <taxon>Eukaryota</taxon>
        <taxon>Fungi</taxon>
        <taxon>Fungi incertae sedis</taxon>
        <taxon>Mucoromycota</taxon>
        <taxon>Mucoromycotina</taxon>
        <taxon>Mucoromycetes</taxon>
        <taxon>Mucorales</taxon>
        <taxon>Lichtheimiaceae</taxon>
        <taxon>Circinella</taxon>
    </lineage>
</organism>
<keyword evidence="3" id="KW-0647">Proteasome</keyword>
<dbReference type="PANTHER" id="PTHR19857">
    <property type="entry name" value="MITOCHONDRIAL DIVISION PROTEIN 1-RELATED"/>
    <property type="match status" value="1"/>
</dbReference>
<evidence type="ECO:0000256" key="1">
    <source>
        <dbReference type="ARBA" id="ARBA00022574"/>
    </source>
</evidence>
<evidence type="ECO:0000256" key="4">
    <source>
        <dbReference type="ARBA" id="ARBA00038321"/>
    </source>
</evidence>
<reference evidence="6 7" key="1">
    <citation type="submission" date="2020-12" db="EMBL/GenBank/DDBJ databases">
        <title>Metabolic potential, ecology and presence of endohyphal bacteria is reflected in genomic diversity of Mucoromycotina.</title>
        <authorList>
            <person name="Muszewska A."/>
            <person name="Okrasinska A."/>
            <person name="Steczkiewicz K."/>
            <person name="Drgas O."/>
            <person name="Orlowska M."/>
            <person name="Perlinska-Lenart U."/>
            <person name="Aleksandrzak-Piekarczyk T."/>
            <person name="Szatraj K."/>
            <person name="Zielenkiewicz U."/>
            <person name="Pilsyk S."/>
            <person name="Malc E."/>
            <person name="Mieczkowski P."/>
            <person name="Kruszewska J.S."/>
            <person name="Biernat P."/>
            <person name="Pawlowska J."/>
        </authorList>
    </citation>
    <scope>NUCLEOTIDE SEQUENCE [LARGE SCALE GENOMIC DNA]</scope>
    <source>
        <strain evidence="6 7">CBS 142.35</strain>
    </source>
</reference>
<dbReference type="GO" id="GO:0000502">
    <property type="term" value="C:proteasome complex"/>
    <property type="evidence" value="ECO:0007669"/>
    <property type="project" value="UniProtKB-KW"/>
</dbReference>
<dbReference type="InterPro" id="IPR015943">
    <property type="entry name" value="WD40/YVTN_repeat-like_dom_sf"/>
</dbReference>
<comment type="similarity">
    <text evidence="4">Belongs to the WD repeat PAAF1/RPN14 family.</text>
</comment>
<dbReference type="InterPro" id="IPR051179">
    <property type="entry name" value="WD_repeat_multifunction"/>
</dbReference>
<sequence>ICPQPDWHNLIPEISDHSTTDTSFWVSSYRKGYTSIHGSVKVDRVPGAHKVDIKGQDGIDVEYINSRTLKVSCTQIGAKDITVYAPRKEWKASLSKPILAIDVSSDNRLYAYTQEQHIIVASVQQEGETQMIMKGHLSDVTTIRFFPSNQVLLSGGSDFQAKIWSVQDGSNPVTLTGHTAGITDLAIVSVGRNVLSMYKNFAIHECLNHTSSRDGTVRLWHCGSGTTLSVLGNYQVPVTKMILITLPSSYKPGDPTQLDEREVETNDKVILVGLNDGTVRGIHLGTKEEIFSVETNATKVSALQYDPDTEIILVGGENGVVQVYQLSNLKKPRLEWQRSDHAVTGLVIQQTNNGELIPYVSTADGNVYSTSSIVYAIQEQSKLTLSAEYSGNELESISDITMMKTTNKQQLLCCNREGYIKIY</sequence>
<comment type="caution">
    <text evidence="6">The sequence shown here is derived from an EMBL/GenBank/DDBJ whole genome shotgun (WGS) entry which is preliminary data.</text>
</comment>
<dbReference type="InterPro" id="IPR036322">
    <property type="entry name" value="WD40_repeat_dom_sf"/>
</dbReference>
<keyword evidence="1 5" id="KW-0853">WD repeat</keyword>
<dbReference type="PROSITE" id="PS50294">
    <property type="entry name" value="WD_REPEATS_REGION"/>
    <property type="match status" value="1"/>
</dbReference>
<feature type="repeat" description="WD" evidence="5">
    <location>
        <begin position="133"/>
        <end position="174"/>
    </location>
</feature>
<feature type="non-terminal residue" evidence="6">
    <location>
        <position position="1"/>
    </location>
</feature>
<dbReference type="PROSITE" id="PS50082">
    <property type="entry name" value="WD_REPEATS_2"/>
    <property type="match status" value="1"/>
</dbReference>
<dbReference type="Gene3D" id="2.130.10.10">
    <property type="entry name" value="YVTN repeat-like/Quinoprotein amine dehydrogenase"/>
    <property type="match status" value="2"/>
</dbReference>
<dbReference type="SUPFAM" id="SSF50978">
    <property type="entry name" value="WD40 repeat-like"/>
    <property type="match status" value="1"/>
</dbReference>
<dbReference type="PANTHER" id="PTHR19857:SF19">
    <property type="entry name" value="26S PROTEASOME REGULATORY SUBUNIT RPN14"/>
    <property type="match status" value="1"/>
</dbReference>
<dbReference type="AlphaFoldDB" id="A0A8H7S0S7"/>
<dbReference type="EMBL" id="JAEPRB010000168">
    <property type="protein sequence ID" value="KAG2219687.1"/>
    <property type="molecule type" value="Genomic_DNA"/>
</dbReference>
<evidence type="ECO:0000256" key="5">
    <source>
        <dbReference type="PROSITE-ProRule" id="PRU00221"/>
    </source>
</evidence>
<dbReference type="InterPro" id="IPR001680">
    <property type="entry name" value="WD40_rpt"/>
</dbReference>
<dbReference type="OrthoDB" id="10257301at2759"/>
<accession>A0A8H7S0S7</accession>
<keyword evidence="2" id="KW-0677">Repeat</keyword>
<dbReference type="Proteomes" id="UP000646827">
    <property type="component" value="Unassembled WGS sequence"/>
</dbReference>
<proteinExistence type="inferred from homology"/>
<evidence type="ECO:0000313" key="6">
    <source>
        <dbReference type="EMBL" id="KAG2219687.1"/>
    </source>
</evidence>
<name>A0A8H7S0S7_9FUNG</name>
<evidence type="ECO:0000256" key="2">
    <source>
        <dbReference type="ARBA" id="ARBA00022737"/>
    </source>
</evidence>